<dbReference type="SUPFAM" id="SSF81321">
    <property type="entry name" value="Family A G protein-coupled receptor-like"/>
    <property type="match status" value="1"/>
</dbReference>
<evidence type="ECO:0000256" key="7">
    <source>
        <dbReference type="ARBA" id="ARBA00023136"/>
    </source>
</evidence>
<feature type="transmembrane region" description="Helical" evidence="10">
    <location>
        <begin position="159"/>
        <end position="183"/>
    </location>
</feature>
<dbReference type="GeneTree" id="ENSGT01140000282524"/>
<dbReference type="PANTHER" id="PTHR26452">
    <property type="entry name" value="OLFACTORY RECEPTOR"/>
    <property type="match status" value="1"/>
</dbReference>
<keyword evidence="3 10" id="KW-0812">Transmembrane</keyword>
<feature type="transmembrane region" description="Helical" evidence="10">
    <location>
        <begin position="12"/>
        <end position="38"/>
    </location>
</feature>
<evidence type="ECO:0000256" key="2">
    <source>
        <dbReference type="ARBA" id="ARBA00022475"/>
    </source>
</evidence>
<evidence type="ECO:0000313" key="12">
    <source>
        <dbReference type="Proteomes" id="UP000694404"/>
    </source>
</evidence>
<keyword evidence="8" id="KW-0675">Receptor</keyword>
<dbReference type="InterPro" id="IPR050516">
    <property type="entry name" value="Olfactory_GPCR"/>
</dbReference>
<dbReference type="InterPro" id="IPR000725">
    <property type="entry name" value="Olfact_rcpt"/>
</dbReference>
<keyword evidence="2" id="KW-1003">Cell membrane</keyword>
<dbReference type="OMA" id="TYICPSS"/>
<feature type="transmembrane region" description="Helical" evidence="10">
    <location>
        <begin position="229"/>
        <end position="249"/>
    </location>
</feature>
<dbReference type="GO" id="GO:0004930">
    <property type="term" value="F:G protein-coupled receptor activity"/>
    <property type="evidence" value="ECO:0007669"/>
    <property type="project" value="UniProtKB-KW"/>
</dbReference>
<dbReference type="AlphaFoldDB" id="A0A8C0GR46"/>
<comment type="subcellular location">
    <subcellularLocation>
        <location evidence="1">Cell membrane</location>
        <topology evidence="1">Multi-pass membrane protein</topology>
    </subcellularLocation>
</comment>
<feature type="transmembrane region" description="Helical" evidence="10">
    <location>
        <begin position="90"/>
        <end position="115"/>
    </location>
</feature>
<protein>
    <recommendedName>
        <fullName evidence="13">G-protein coupled receptors family 1 profile domain-containing protein</fullName>
    </recommendedName>
</protein>
<evidence type="ECO:0000256" key="5">
    <source>
        <dbReference type="ARBA" id="ARBA00022989"/>
    </source>
</evidence>
<evidence type="ECO:0000256" key="4">
    <source>
        <dbReference type="ARBA" id="ARBA00022725"/>
    </source>
</evidence>
<keyword evidence="5 10" id="KW-1133">Transmembrane helix</keyword>
<accession>A0A8C0GR46</accession>
<organism evidence="11 12">
    <name type="scientific">Chelonoidis abingdonii</name>
    <name type="common">Abingdon island giant tortoise</name>
    <name type="synonym">Testudo abingdonii</name>
    <dbReference type="NCBI Taxonomy" id="106734"/>
    <lineage>
        <taxon>Eukaryota</taxon>
        <taxon>Metazoa</taxon>
        <taxon>Chordata</taxon>
        <taxon>Craniata</taxon>
        <taxon>Vertebrata</taxon>
        <taxon>Euteleostomi</taxon>
        <taxon>Archelosauria</taxon>
        <taxon>Testudinata</taxon>
        <taxon>Testudines</taxon>
        <taxon>Cryptodira</taxon>
        <taxon>Durocryptodira</taxon>
        <taxon>Testudinoidea</taxon>
        <taxon>Testudinidae</taxon>
        <taxon>Chelonoidis</taxon>
    </lineage>
</organism>
<keyword evidence="7 10" id="KW-0472">Membrane</keyword>
<dbReference type="GO" id="GO:0004984">
    <property type="term" value="F:olfactory receptor activity"/>
    <property type="evidence" value="ECO:0007669"/>
    <property type="project" value="InterPro"/>
</dbReference>
<evidence type="ECO:0000256" key="10">
    <source>
        <dbReference type="SAM" id="Phobius"/>
    </source>
</evidence>
<keyword evidence="6" id="KW-0297">G-protein coupled receptor</keyword>
<evidence type="ECO:0000256" key="1">
    <source>
        <dbReference type="ARBA" id="ARBA00004651"/>
    </source>
</evidence>
<name>A0A8C0GR46_CHEAB</name>
<keyword evidence="4" id="KW-0716">Sensory transduction</keyword>
<proteinExistence type="predicted"/>
<keyword evidence="4" id="KW-0552">Olfaction</keyword>
<dbReference type="Gene3D" id="1.20.1070.10">
    <property type="entry name" value="Rhodopsin 7-helix transmembrane proteins"/>
    <property type="match status" value="2"/>
</dbReference>
<reference evidence="11" key="2">
    <citation type="submission" date="2025-09" db="UniProtKB">
        <authorList>
            <consortium name="Ensembl"/>
        </authorList>
    </citation>
    <scope>IDENTIFICATION</scope>
</reference>
<dbReference type="GO" id="GO:0005886">
    <property type="term" value="C:plasma membrane"/>
    <property type="evidence" value="ECO:0007669"/>
    <property type="project" value="UniProtKB-SubCell"/>
</dbReference>
<reference evidence="11" key="1">
    <citation type="submission" date="2025-08" db="UniProtKB">
        <authorList>
            <consortium name="Ensembl"/>
        </authorList>
    </citation>
    <scope>IDENTIFICATION</scope>
</reference>
<keyword evidence="12" id="KW-1185">Reference proteome</keyword>
<feature type="transmembrane region" description="Helical" evidence="10">
    <location>
        <begin position="195"/>
        <end position="217"/>
    </location>
</feature>
<evidence type="ECO:0000256" key="9">
    <source>
        <dbReference type="ARBA" id="ARBA00023224"/>
    </source>
</evidence>
<evidence type="ECO:0008006" key="13">
    <source>
        <dbReference type="Google" id="ProtNLM"/>
    </source>
</evidence>
<keyword evidence="9" id="KW-0807">Transducer</keyword>
<dbReference type="Proteomes" id="UP000694404">
    <property type="component" value="Unplaced"/>
</dbReference>
<dbReference type="Pfam" id="PF13853">
    <property type="entry name" value="7tm_4"/>
    <property type="match status" value="2"/>
</dbReference>
<evidence type="ECO:0000256" key="6">
    <source>
        <dbReference type="ARBA" id="ARBA00023040"/>
    </source>
</evidence>
<dbReference type="Ensembl" id="ENSCABT00000012105.1">
    <property type="protein sequence ID" value="ENSCABP00000011064.1"/>
    <property type="gene ID" value="ENSCABG00000008267.1"/>
</dbReference>
<evidence type="ECO:0000313" key="11">
    <source>
        <dbReference type="Ensembl" id="ENSCABP00000011064.1"/>
    </source>
</evidence>
<evidence type="ECO:0000256" key="3">
    <source>
        <dbReference type="ARBA" id="ARBA00022692"/>
    </source>
</evidence>
<evidence type="ECO:0000256" key="8">
    <source>
        <dbReference type="ARBA" id="ARBA00023170"/>
    </source>
</evidence>
<sequence>MKNGQWDDVTKFILTGLFNHPAICFSLFVAFLLIYLIILSGSGLIFTAIGTEAKLHKSMYFFLSNLSLLDICCPTATVPKVQDRELQHNFLHWLLLQLSVLVTVAGTEVFLLTVMTLHSEDGRDMNHWVPRSQLTFSLSFCHSNKVNQYYCDIPLVLDLYWIFSMGAFLVTLFSYIQIISAILKIQSVEGKHKAFSTCTSHLSVVCLFYGMTIVTYICPSSNHSLDWDRLAAVLYGVLTLMLHPIIYMLRNAEVKGALRRVMGCKCH</sequence>